<reference evidence="3 4" key="1">
    <citation type="journal article" date="2019" name="Int. J. Syst. Evol. Microbiol.">
        <title>The Global Catalogue of Microorganisms (GCM) 10K type strain sequencing project: providing services to taxonomists for standard genome sequencing and annotation.</title>
        <authorList>
            <consortium name="The Broad Institute Genomics Platform"/>
            <consortium name="The Broad Institute Genome Sequencing Center for Infectious Disease"/>
            <person name="Wu L."/>
            <person name="Ma J."/>
        </authorList>
    </citation>
    <scope>NUCLEOTIDE SEQUENCE [LARGE SCALE GENOMIC DNA]</scope>
    <source>
        <strain evidence="3 4">JCM 9383</strain>
    </source>
</reference>
<keyword evidence="2" id="KW-0560">Oxidoreductase</keyword>
<dbReference type="PANTHER" id="PTHR42760:SF133">
    <property type="entry name" value="3-OXOACYL-[ACYL-CARRIER-PROTEIN] REDUCTASE"/>
    <property type="match status" value="1"/>
</dbReference>
<dbReference type="Pfam" id="PF13561">
    <property type="entry name" value="adh_short_C2"/>
    <property type="match status" value="1"/>
</dbReference>
<evidence type="ECO:0000256" key="1">
    <source>
        <dbReference type="ARBA" id="ARBA00006484"/>
    </source>
</evidence>
<gene>
    <name evidence="3" type="ORF">GCM10010470_30180</name>
</gene>
<comment type="similarity">
    <text evidence="1">Belongs to the short-chain dehydrogenases/reductases (SDR) family.</text>
</comment>
<accession>A0ABN3VES1</accession>
<dbReference type="InterPro" id="IPR036291">
    <property type="entry name" value="NAD(P)-bd_dom_sf"/>
</dbReference>
<dbReference type="PRINTS" id="PR00081">
    <property type="entry name" value="GDHRDH"/>
</dbReference>
<keyword evidence="4" id="KW-1185">Reference proteome</keyword>
<dbReference type="SUPFAM" id="SSF51735">
    <property type="entry name" value="NAD(P)-binding Rossmann-fold domains"/>
    <property type="match status" value="1"/>
</dbReference>
<organism evidence="3 4">
    <name type="scientific">Saccharopolyspora taberi</name>
    <dbReference type="NCBI Taxonomy" id="60895"/>
    <lineage>
        <taxon>Bacteria</taxon>
        <taxon>Bacillati</taxon>
        <taxon>Actinomycetota</taxon>
        <taxon>Actinomycetes</taxon>
        <taxon>Pseudonocardiales</taxon>
        <taxon>Pseudonocardiaceae</taxon>
        <taxon>Saccharopolyspora</taxon>
    </lineage>
</organism>
<comment type="caution">
    <text evidence="3">The sequence shown here is derived from an EMBL/GenBank/DDBJ whole genome shotgun (WGS) entry which is preliminary data.</text>
</comment>
<proteinExistence type="inferred from homology"/>
<dbReference type="EMBL" id="BAAAUX010000014">
    <property type="protein sequence ID" value="GAA2793277.1"/>
    <property type="molecule type" value="Genomic_DNA"/>
</dbReference>
<dbReference type="PRINTS" id="PR00080">
    <property type="entry name" value="SDRFAMILY"/>
</dbReference>
<dbReference type="RefSeq" id="WP_344680292.1">
    <property type="nucleotide sequence ID" value="NZ_BAAAUX010000014.1"/>
</dbReference>
<dbReference type="PANTHER" id="PTHR42760">
    <property type="entry name" value="SHORT-CHAIN DEHYDROGENASES/REDUCTASES FAMILY MEMBER"/>
    <property type="match status" value="1"/>
</dbReference>
<sequence length="280" mass="29134">MTDPTPAVIDTGLHGRTAIVTGANSPLGIGAAIATALARQGVRVLLAALPEPGPRHDDTGAARTYAEAKAADGSAVRDALRADGADVEFLAVDLADPGAAPELFDRAEELFSPVEILVNNAAHCVPDTFDPAAGGLDVAGLDAHHAVNTRAPALLMAEFHRRHLHRGADWGRVINISTDAAPGAAAQISYWATKHALESLSRSAALELGPAGITVNTIAPGPVQTGWIDQDMDAEFARFSPLGRIGHPDDIADIAVFLASHQGRWLTGQNLLAGGGKRMW</sequence>
<name>A0ABN3VES1_9PSEU</name>
<protein>
    <submittedName>
        <fullName evidence="3">SDR family oxidoreductase</fullName>
    </submittedName>
</protein>
<dbReference type="Gene3D" id="3.40.50.720">
    <property type="entry name" value="NAD(P)-binding Rossmann-like Domain"/>
    <property type="match status" value="1"/>
</dbReference>
<evidence type="ECO:0000256" key="2">
    <source>
        <dbReference type="ARBA" id="ARBA00023002"/>
    </source>
</evidence>
<dbReference type="Proteomes" id="UP001500979">
    <property type="component" value="Unassembled WGS sequence"/>
</dbReference>
<dbReference type="InterPro" id="IPR002347">
    <property type="entry name" value="SDR_fam"/>
</dbReference>
<evidence type="ECO:0000313" key="4">
    <source>
        <dbReference type="Proteomes" id="UP001500979"/>
    </source>
</evidence>
<evidence type="ECO:0000313" key="3">
    <source>
        <dbReference type="EMBL" id="GAA2793277.1"/>
    </source>
</evidence>